<proteinExistence type="inferred from homology"/>
<dbReference type="InterPro" id="IPR057326">
    <property type="entry name" value="KR_dom"/>
</dbReference>
<dbReference type="GO" id="GO:0008206">
    <property type="term" value="P:bile acid metabolic process"/>
    <property type="evidence" value="ECO:0007669"/>
    <property type="project" value="UniProtKB-ARBA"/>
</dbReference>
<dbReference type="OrthoDB" id="2835330at2"/>
<evidence type="ECO:0000313" key="5">
    <source>
        <dbReference type="EMBL" id="EXX87927.1"/>
    </source>
</evidence>
<dbReference type="PANTHER" id="PTHR43669:SF3">
    <property type="entry name" value="ALCOHOL DEHYDROGENASE, PUTATIVE (AFU_ORTHOLOGUE AFUA_3G03445)-RELATED"/>
    <property type="match status" value="1"/>
</dbReference>
<dbReference type="GO" id="GO:0016491">
    <property type="term" value="F:oxidoreductase activity"/>
    <property type="evidence" value="ECO:0007669"/>
    <property type="project" value="UniProtKB-KW"/>
</dbReference>
<accession>A0A9W5S080</accession>
<organism evidence="5 6">
    <name type="scientific">Paenibacillus darwinianus</name>
    <dbReference type="NCBI Taxonomy" id="1380763"/>
    <lineage>
        <taxon>Bacteria</taxon>
        <taxon>Bacillati</taxon>
        <taxon>Bacillota</taxon>
        <taxon>Bacilli</taxon>
        <taxon>Bacillales</taxon>
        <taxon>Paenibacillaceae</taxon>
        <taxon>Paenibacillus</taxon>
    </lineage>
</organism>
<reference evidence="5 6" key="1">
    <citation type="submission" date="2014-02" db="EMBL/GenBank/DDBJ databases">
        <title>Genome sequence of Paenibacillus darwinianus reveals adaptive mechanisms for survival in Antarctic soils.</title>
        <authorList>
            <person name="Dsouza M."/>
            <person name="Taylor M.W."/>
            <person name="Turner S.J."/>
            <person name="Aislabie J."/>
        </authorList>
    </citation>
    <scope>NUCLEOTIDE SEQUENCE [LARGE SCALE GENOMIC DNA]</scope>
    <source>
        <strain evidence="5 6">CE1</strain>
    </source>
</reference>
<name>A0A9W5S080_9BACL</name>
<keyword evidence="6" id="KW-1185">Reference proteome</keyword>
<dbReference type="PROSITE" id="PS00061">
    <property type="entry name" value="ADH_SHORT"/>
    <property type="match status" value="1"/>
</dbReference>
<dbReference type="Proteomes" id="UP000053750">
    <property type="component" value="Unassembled WGS sequence"/>
</dbReference>
<dbReference type="RefSeq" id="WP_036581970.1">
    <property type="nucleotide sequence ID" value="NZ_KK082142.1"/>
</dbReference>
<dbReference type="InterPro" id="IPR002347">
    <property type="entry name" value="SDR_fam"/>
</dbReference>
<evidence type="ECO:0000259" key="4">
    <source>
        <dbReference type="SMART" id="SM00822"/>
    </source>
</evidence>
<dbReference type="EMBL" id="JFHU01000139">
    <property type="protein sequence ID" value="EXX87927.1"/>
    <property type="molecule type" value="Genomic_DNA"/>
</dbReference>
<gene>
    <name evidence="5" type="ORF">BG53_02745</name>
</gene>
<dbReference type="AlphaFoldDB" id="A0A9W5S080"/>
<dbReference type="InterPro" id="IPR036291">
    <property type="entry name" value="NAD(P)-bd_dom_sf"/>
</dbReference>
<comment type="similarity">
    <text evidence="1 3">Belongs to the short-chain dehydrogenases/reductases (SDR) family.</text>
</comment>
<dbReference type="FunFam" id="3.40.50.720:FF:000084">
    <property type="entry name" value="Short-chain dehydrogenase reductase"/>
    <property type="match status" value="1"/>
</dbReference>
<evidence type="ECO:0000256" key="1">
    <source>
        <dbReference type="ARBA" id="ARBA00006484"/>
    </source>
</evidence>
<dbReference type="InterPro" id="IPR020904">
    <property type="entry name" value="Sc_DH/Rdtase_CS"/>
</dbReference>
<feature type="domain" description="Ketoreductase" evidence="4">
    <location>
        <begin position="9"/>
        <end position="207"/>
    </location>
</feature>
<dbReference type="PRINTS" id="PR00081">
    <property type="entry name" value="GDHRDH"/>
</dbReference>
<dbReference type="CDD" id="cd05233">
    <property type="entry name" value="SDR_c"/>
    <property type="match status" value="1"/>
</dbReference>
<dbReference type="SUPFAM" id="SSF51735">
    <property type="entry name" value="NAD(P)-binding Rossmann-fold domains"/>
    <property type="match status" value="1"/>
</dbReference>
<dbReference type="Gene3D" id="3.40.50.720">
    <property type="entry name" value="NAD(P)-binding Rossmann-like Domain"/>
    <property type="match status" value="1"/>
</dbReference>
<evidence type="ECO:0000256" key="2">
    <source>
        <dbReference type="ARBA" id="ARBA00023002"/>
    </source>
</evidence>
<dbReference type="Pfam" id="PF00106">
    <property type="entry name" value="adh_short"/>
    <property type="match status" value="1"/>
</dbReference>
<dbReference type="PANTHER" id="PTHR43669">
    <property type="entry name" value="5-KETO-D-GLUCONATE 5-REDUCTASE"/>
    <property type="match status" value="1"/>
</dbReference>
<comment type="caution">
    <text evidence="5">The sequence shown here is derived from an EMBL/GenBank/DDBJ whole genome shotgun (WGS) entry which is preliminary data.</text>
</comment>
<keyword evidence="2" id="KW-0560">Oxidoreductase</keyword>
<dbReference type="PRINTS" id="PR00080">
    <property type="entry name" value="SDRFAMILY"/>
</dbReference>
<evidence type="ECO:0000256" key="3">
    <source>
        <dbReference type="RuleBase" id="RU000363"/>
    </source>
</evidence>
<sequence>MTKGSLEGKAALISGSGTGLGRATAVAFAREGAKVALIGRRAGKLEETAAVVRAAGGQALVLPADVSSEEQVKRAVAATLAMFGKIDVLINNAAVFEPNAAADTPLADWSRQLAVNLTGPLLLAQAVLPSMRAMHYGQIINITSSLASNGAGGYAAYAASKAGLESLTRTLADEEQNNGILVNAFNPGTVRSEMHATGKDPAQVAPHLVRLASLPAGSPTGDILEYE</sequence>
<evidence type="ECO:0000313" key="6">
    <source>
        <dbReference type="Proteomes" id="UP000053750"/>
    </source>
</evidence>
<protein>
    <recommendedName>
        <fullName evidence="4">Ketoreductase domain-containing protein</fullName>
    </recommendedName>
</protein>
<dbReference type="SMART" id="SM00822">
    <property type="entry name" value="PKS_KR"/>
    <property type="match status" value="1"/>
</dbReference>